<dbReference type="InterPro" id="IPR023167">
    <property type="entry name" value="Yap1_redox_dom_sf"/>
</dbReference>
<dbReference type="InterPro" id="IPR046347">
    <property type="entry name" value="bZIP_sf"/>
</dbReference>
<comment type="caution">
    <text evidence="6">The sequence shown here is derived from an EMBL/GenBank/DDBJ whole genome shotgun (WGS) entry which is preliminary data.</text>
</comment>
<dbReference type="Pfam" id="PF08601">
    <property type="entry name" value="PAP1"/>
    <property type="match status" value="1"/>
</dbReference>
<comment type="subcellular location">
    <subcellularLocation>
        <location evidence="2">Cytoplasm</location>
    </subcellularLocation>
    <subcellularLocation>
        <location evidence="1">Nucleus</location>
    </subcellularLocation>
</comment>
<dbReference type="SUPFAM" id="SSF57959">
    <property type="entry name" value="Leucine zipper domain"/>
    <property type="match status" value="1"/>
</dbReference>
<evidence type="ECO:0000256" key="1">
    <source>
        <dbReference type="ARBA" id="ARBA00004123"/>
    </source>
</evidence>
<feature type="compositionally biased region" description="Low complexity" evidence="4">
    <location>
        <begin position="417"/>
        <end position="428"/>
    </location>
</feature>
<feature type="compositionally biased region" description="Basic and acidic residues" evidence="4">
    <location>
        <begin position="132"/>
        <end position="164"/>
    </location>
</feature>
<evidence type="ECO:0000313" key="7">
    <source>
        <dbReference type="Proteomes" id="UP000759537"/>
    </source>
</evidence>
<feature type="domain" description="BZIP" evidence="5">
    <location>
        <begin position="136"/>
        <end position="199"/>
    </location>
</feature>
<keyword evidence="3" id="KW-0539">Nucleus</keyword>
<dbReference type="PANTHER" id="PTHR40621">
    <property type="entry name" value="TRANSCRIPTION FACTOR KAPC-RELATED"/>
    <property type="match status" value="1"/>
</dbReference>
<dbReference type="Proteomes" id="UP000759537">
    <property type="component" value="Unassembled WGS sequence"/>
</dbReference>
<evidence type="ECO:0000259" key="5">
    <source>
        <dbReference type="PROSITE" id="PS50217"/>
    </source>
</evidence>
<dbReference type="EMBL" id="WHVB01000007">
    <property type="protein sequence ID" value="KAF8480903.1"/>
    <property type="molecule type" value="Genomic_DNA"/>
</dbReference>
<reference evidence="6" key="1">
    <citation type="submission" date="2019-10" db="EMBL/GenBank/DDBJ databases">
        <authorList>
            <consortium name="DOE Joint Genome Institute"/>
            <person name="Kuo A."/>
            <person name="Miyauchi S."/>
            <person name="Kiss E."/>
            <person name="Drula E."/>
            <person name="Kohler A."/>
            <person name="Sanchez-Garcia M."/>
            <person name="Andreopoulos B."/>
            <person name="Barry K.W."/>
            <person name="Bonito G."/>
            <person name="Buee M."/>
            <person name="Carver A."/>
            <person name="Chen C."/>
            <person name="Cichocki N."/>
            <person name="Clum A."/>
            <person name="Culley D."/>
            <person name="Crous P.W."/>
            <person name="Fauchery L."/>
            <person name="Girlanda M."/>
            <person name="Hayes R."/>
            <person name="Keri Z."/>
            <person name="LaButti K."/>
            <person name="Lipzen A."/>
            <person name="Lombard V."/>
            <person name="Magnuson J."/>
            <person name="Maillard F."/>
            <person name="Morin E."/>
            <person name="Murat C."/>
            <person name="Nolan M."/>
            <person name="Ohm R."/>
            <person name="Pangilinan J."/>
            <person name="Pereira M."/>
            <person name="Perotto S."/>
            <person name="Peter M."/>
            <person name="Riley R."/>
            <person name="Sitrit Y."/>
            <person name="Stielow B."/>
            <person name="Szollosi G."/>
            <person name="Zifcakova L."/>
            <person name="Stursova M."/>
            <person name="Spatafora J.W."/>
            <person name="Tedersoo L."/>
            <person name="Vaario L.-M."/>
            <person name="Yamada A."/>
            <person name="Yan M."/>
            <person name="Wang P."/>
            <person name="Xu J."/>
            <person name="Bruns T."/>
            <person name="Baldrian P."/>
            <person name="Vilgalys R."/>
            <person name="Henrissat B."/>
            <person name="Grigoriev I.V."/>
            <person name="Hibbett D."/>
            <person name="Nagy L.G."/>
            <person name="Martin F.M."/>
        </authorList>
    </citation>
    <scope>NUCLEOTIDE SEQUENCE</scope>
    <source>
        <strain evidence="6">Prilba</strain>
    </source>
</reference>
<dbReference type="Pfam" id="PF00170">
    <property type="entry name" value="bZIP_1"/>
    <property type="match status" value="1"/>
</dbReference>
<dbReference type="InterPro" id="IPR004827">
    <property type="entry name" value="bZIP"/>
</dbReference>
<dbReference type="AlphaFoldDB" id="A0A9P5MX75"/>
<feature type="region of interest" description="Disordered" evidence="4">
    <location>
        <begin position="205"/>
        <end position="265"/>
    </location>
</feature>
<dbReference type="GO" id="GO:0001228">
    <property type="term" value="F:DNA-binding transcription activator activity, RNA polymerase II-specific"/>
    <property type="evidence" value="ECO:0007669"/>
    <property type="project" value="TreeGrafter"/>
</dbReference>
<feature type="compositionally biased region" description="Basic and acidic residues" evidence="4">
    <location>
        <begin position="97"/>
        <end position="107"/>
    </location>
</feature>
<evidence type="ECO:0000256" key="3">
    <source>
        <dbReference type="ARBA" id="ARBA00023242"/>
    </source>
</evidence>
<name>A0A9P5MX75_9AGAM</name>
<dbReference type="PROSITE" id="PS50217">
    <property type="entry name" value="BZIP"/>
    <property type="match status" value="1"/>
</dbReference>
<sequence length="562" mass="60573">MDYTTPSLWDFSRSPSGFNQLADNDFLALLQKQLNNPDPSPNPYPISHDGVDPSKITNLPTPAPPPPLSDDSSPSPPSTTDHASSSRRQSTNSTAEPDTHELKRKASVDAMEEESPSQKSSKKSPARRKSGTSHDESRLMKRKEQNRAAQRAFRERKEKHVKDLEDQVAELETKNMNAETENLHLKELLKRLQDENVSLRTTSFTFSVPRNGEPSDTPFTGPLPSFDSPSSSVFASTSHLPSPSSSAPTKAVATPQSSSLDTPSAFPADIDFGTLTSIDSSMNLLDDSDAIMSYDFGYGQFVPSKTPYKTIASNPMFMSFADPALDTTPTSKSSAQSPGSSPYDLTFGQWTGQTSSQEGNSHAGSIDELFGGHIFGAQSPLNFNVLLKSPATSSITSPGSALSPVIHQSIHTLSSGTSSVFESSEGSSPVACSSPSATDMCPKTRAQMEQRIQAEGSSIFAPPPPQEKEQVFKAPAGADGPMIMCKDATFPKTEKSDKNIEVLTAWRSITSHPHFKASNIDINDLCSEFTDKARCDGTKVVLDPQGVTSILEKFTARLTQGP</sequence>
<dbReference type="GO" id="GO:0033554">
    <property type="term" value="P:cellular response to stress"/>
    <property type="evidence" value="ECO:0007669"/>
    <property type="project" value="UniProtKB-ARBA"/>
</dbReference>
<dbReference type="PROSITE" id="PS00036">
    <property type="entry name" value="BZIP_BASIC"/>
    <property type="match status" value="1"/>
</dbReference>
<dbReference type="PANTHER" id="PTHR40621:SF6">
    <property type="entry name" value="AP-1-LIKE TRANSCRIPTION FACTOR YAP1-RELATED"/>
    <property type="match status" value="1"/>
</dbReference>
<feature type="compositionally biased region" description="Polar residues" evidence="4">
    <location>
        <begin position="87"/>
        <end position="96"/>
    </location>
</feature>
<feature type="compositionally biased region" description="Low complexity" evidence="4">
    <location>
        <begin position="224"/>
        <end position="249"/>
    </location>
</feature>
<dbReference type="SMART" id="SM00338">
    <property type="entry name" value="BRLZ"/>
    <property type="match status" value="1"/>
</dbReference>
<keyword evidence="7" id="KW-1185">Reference proteome</keyword>
<dbReference type="GO" id="GO:0090575">
    <property type="term" value="C:RNA polymerase II transcription regulator complex"/>
    <property type="evidence" value="ECO:0007669"/>
    <property type="project" value="TreeGrafter"/>
</dbReference>
<organism evidence="6 7">
    <name type="scientific">Russula ochroleuca</name>
    <dbReference type="NCBI Taxonomy" id="152965"/>
    <lineage>
        <taxon>Eukaryota</taxon>
        <taxon>Fungi</taxon>
        <taxon>Dikarya</taxon>
        <taxon>Basidiomycota</taxon>
        <taxon>Agaricomycotina</taxon>
        <taxon>Agaricomycetes</taxon>
        <taxon>Russulales</taxon>
        <taxon>Russulaceae</taxon>
        <taxon>Russula</taxon>
    </lineage>
</organism>
<proteinExistence type="predicted"/>
<gene>
    <name evidence="6" type="ORF">DFH94DRAFT_691981</name>
</gene>
<dbReference type="CDD" id="cd14688">
    <property type="entry name" value="bZIP_YAP"/>
    <property type="match status" value="1"/>
</dbReference>
<dbReference type="Gene3D" id="1.10.238.100">
    <property type="entry name" value="YAP1 redox domain. Chain B"/>
    <property type="match status" value="1"/>
</dbReference>
<accession>A0A9P5MX75</accession>
<feature type="region of interest" description="Disordered" evidence="4">
    <location>
        <begin position="31"/>
        <end position="164"/>
    </location>
</feature>
<dbReference type="SUPFAM" id="SSF111430">
    <property type="entry name" value="YAP1 redox domain"/>
    <property type="match status" value="1"/>
</dbReference>
<dbReference type="Gene3D" id="1.20.5.170">
    <property type="match status" value="1"/>
</dbReference>
<reference evidence="6" key="2">
    <citation type="journal article" date="2020" name="Nat. Commun.">
        <title>Large-scale genome sequencing of mycorrhizal fungi provides insights into the early evolution of symbiotic traits.</title>
        <authorList>
            <person name="Miyauchi S."/>
            <person name="Kiss E."/>
            <person name="Kuo A."/>
            <person name="Drula E."/>
            <person name="Kohler A."/>
            <person name="Sanchez-Garcia M."/>
            <person name="Morin E."/>
            <person name="Andreopoulos B."/>
            <person name="Barry K.W."/>
            <person name="Bonito G."/>
            <person name="Buee M."/>
            <person name="Carver A."/>
            <person name="Chen C."/>
            <person name="Cichocki N."/>
            <person name="Clum A."/>
            <person name="Culley D."/>
            <person name="Crous P.W."/>
            <person name="Fauchery L."/>
            <person name="Girlanda M."/>
            <person name="Hayes R.D."/>
            <person name="Keri Z."/>
            <person name="LaButti K."/>
            <person name="Lipzen A."/>
            <person name="Lombard V."/>
            <person name="Magnuson J."/>
            <person name="Maillard F."/>
            <person name="Murat C."/>
            <person name="Nolan M."/>
            <person name="Ohm R.A."/>
            <person name="Pangilinan J."/>
            <person name="Pereira M.F."/>
            <person name="Perotto S."/>
            <person name="Peter M."/>
            <person name="Pfister S."/>
            <person name="Riley R."/>
            <person name="Sitrit Y."/>
            <person name="Stielow J.B."/>
            <person name="Szollosi G."/>
            <person name="Zifcakova L."/>
            <person name="Stursova M."/>
            <person name="Spatafora J.W."/>
            <person name="Tedersoo L."/>
            <person name="Vaario L.M."/>
            <person name="Yamada A."/>
            <person name="Yan M."/>
            <person name="Wang P."/>
            <person name="Xu J."/>
            <person name="Bruns T."/>
            <person name="Baldrian P."/>
            <person name="Vilgalys R."/>
            <person name="Dunand C."/>
            <person name="Henrissat B."/>
            <person name="Grigoriev I.V."/>
            <person name="Hibbett D."/>
            <person name="Nagy L.G."/>
            <person name="Martin F.M."/>
        </authorList>
    </citation>
    <scope>NUCLEOTIDE SEQUENCE</scope>
    <source>
        <strain evidence="6">Prilba</strain>
    </source>
</reference>
<protein>
    <recommendedName>
        <fullName evidence="5">BZIP domain-containing protein</fullName>
    </recommendedName>
</protein>
<evidence type="ECO:0000313" key="6">
    <source>
        <dbReference type="EMBL" id="KAF8480903.1"/>
    </source>
</evidence>
<feature type="compositionally biased region" description="Low complexity" evidence="4">
    <location>
        <begin position="69"/>
        <end position="83"/>
    </location>
</feature>
<dbReference type="OrthoDB" id="2593073at2759"/>
<evidence type="ECO:0000256" key="4">
    <source>
        <dbReference type="SAM" id="MobiDB-lite"/>
    </source>
</evidence>
<dbReference type="GO" id="GO:0000976">
    <property type="term" value="F:transcription cis-regulatory region binding"/>
    <property type="evidence" value="ECO:0007669"/>
    <property type="project" value="InterPro"/>
</dbReference>
<dbReference type="InterPro" id="IPR013910">
    <property type="entry name" value="TF_PAP1"/>
</dbReference>
<evidence type="ECO:0000256" key="2">
    <source>
        <dbReference type="ARBA" id="ARBA00004496"/>
    </source>
</evidence>
<dbReference type="InterPro" id="IPR050936">
    <property type="entry name" value="AP-1-like"/>
</dbReference>
<dbReference type="GO" id="GO:0005737">
    <property type="term" value="C:cytoplasm"/>
    <property type="evidence" value="ECO:0007669"/>
    <property type="project" value="UniProtKB-SubCell"/>
</dbReference>
<feature type="region of interest" description="Disordered" evidence="4">
    <location>
        <begin position="417"/>
        <end position="440"/>
    </location>
</feature>
<feature type="compositionally biased region" description="Basic residues" evidence="4">
    <location>
        <begin position="120"/>
        <end position="131"/>
    </location>
</feature>